<dbReference type="Pfam" id="PF00190">
    <property type="entry name" value="Cupin_1"/>
    <property type="match status" value="2"/>
</dbReference>
<organism evidence="4 5">
    <name type="scientific">Trapa incisa</name>
    <dbReference type="NCBI Taxonomy" id="236973"/>
    <lineage>
        <taxon>Eukaryota</taxon>
        <taxon>Viridiplantae</taxon>
        <taxon>Streptophyta</taxon>
        <taxon>Embryophyta</taxon>
        <taxon>Tracheophyta</taxon>
        <taxon>Spermatophyta</taxon>
        <taxon>Magnoliopsida</taxon>
        <taxon>eudicotyledons</taxon>
        <taxon>Gunneridae</taxon>
        <taxon>Pentapetalae</taxon>
        <taxon>rosids</taxon>
        <taxon>malvids</taxon>
        <taxon>Myrtales</taxon>
        <taxon>Lythraceae</taxon>
        <taxon>Trapa</taxon>
    </lineage>
</organism>
<keyword evidence="5" id="KW-1185">Reference proteome</keyword>
<dbReference type="InterPro" id="IPR006045">
    <property type="entry name" value="Cupin_1"/>
</dbReference>
<dbReference type="SMART" id="SM00835">
    <property type="entry name" value="Cupin_1"/>
    <property type="match status" value="2"/>
</dbReference>
<keyword evidence="1" id="KW-0732">Signal</keyword>
<dbReference type="InterPro" id="IPR014710">
    <property type="entry name" value="RmlC-like_jellyroll"/>
</dbReference>
<dbReference type="CDD" id="cd02244">
    <property type="entry name" value="cupin_7S_vicilin-like_N"/>
    <property type="match status" value="1"/>
</dbReference>
<dbReference type="PANTHER" id="PTHR31189:SF7">
    <property type="entry name" value="OS03G0197300 PROTEIN"/>
    <property type="match status" value="1"/>
</dbReference>
<dbReference type="InterPro" id="IPR011051">
    <property type="entry name" value="RmlC_Cupin_sf"/>
</dbReference>
<dbReference type="CDD" id="cd02245">
    <property type="entry name" value="cupin_7S_vicilin-like_C"/>
    <property type="match status" value="1"/>
</dbReference>
<feature type="region of interest" description="Disordered" evidence="2">
    <location>
        <begin position="456"/>
        <end position="599"/>
    </location>
</feature>
<dbReference type="Proteomes" id="UP001345219">
    <property type="component" value="Chromosome 13"/>
</dbReference>
<evidence type="ECO:0000256" key="1">
    <source>
        <dbReference type="ARBA" id="ARBA00022729"/>
    </source>
</evidence>
<dbReference type="EMBL" id="JAXIOK010000001">
    <property type="protein sequence ID" value="KAK4781092.1"/>
    <property type="molecule type" value="Genomic_DNA"/>
</dbReference>
<comment type="caution">
    <text evidence="4">The sequence shown here is derived from an EMBL/GenBank/DDBJ whole genome shotgun (WGS) entry which is preliminary data.</text>
</comment>
<name>A0AAN7L7B6_9MYRT</name>
<accession>A0AAN7L7B6</accession>
<evidence type="ECO:0000313" key="4">
    <source>
        <dbReference type="EMBL" id="KAK4781092.1"/>
    </source>
</evidence>
<feature type="compositionally biased region" description="Basic and acidic residues" evidence="2">
    <location>
        <begin position="490"/>
        <end position="520"/>
    </location>
</feature>
<feature type="compositionally biased region" description="Acidic residues" evidence="2">
    <location>
        <begin position="479"/>
        <end position="489"/>
    </location>
</feature>
<evidence type="ECO:0000259" key="3">
    <source>
        <dbReference type="SMART" id="SM00835"/>
    </source>
</evidence>
<dbReference type="InterPro" id="IPR050253">
    <property type="entry name" value="Seed_Storage-Functional"/>
</dbReference>
<dbReference type="Gene3D" id="2.60.120.10">
    <property type="entry name" value="Jelly Rolls"/>
    <property type="match status" value="2"/>
</dbReference>
<feature type="compositionally biased region" description="Acidic residues" evidence="2">
    <location>
        <begin position="554"/>
        <end position="586"/>
    </location>
</feature>
<reference evidence="4 5" key="1">
    <citation type="journal article" date="2023" name="Hortic Res">
        <title>Pangenome of water caltrop reveals structural variations and asymmetric subgenome divergence after allopolyploidization.</title>
        <authorList>
            <person name="Zhang X."/>
            <person name="Chen Y."/>
            <person name="Wang L."/>
            <person name="Yuan Y."/>
            <person name="Fang M."/>
            <person name="Shi L."/>
            <person name="Lu R."/>
            <person name="Comes H.P."/>
            <person name="Ma Y."/>
            <person name="Chen Y."/>
            <person name="Huang G."/>
            <person name="Zhou Y."/>
            <person name="Zheng Z."/>
            <person name="Qiu Y."/>
        </authorList>
    </citation>
    <scope>NUCLEOTIDE SEQUENCE [LARGE SCALE GENOMIC DNA]</scope>
    <source>
        <tissue evidence="4">Roots</tissue>
    </source>
</reference>
<feature type="compositionally biased region" description="Basic and acidic residues" evidence="2">
    <location>
        <begin position="464"/>
        <end position="478"/>
    </location>
</feature>
<gene>
    <name evidence="4" type="ORF">SAY87_017198</name>
</gene>
<dbReference type="AlphaFoldDB" id="A0AAN7L7B6"/>
<feature type="domain" description="Cupin type-1" evidence="3">
    <location>
        <begin position="280"/>
        <end position="434"/>
    </location>
</feature>
<proteinExistence type="predicted"/>
<dbReference type="SUPFAM" id="SSF51182">
    <property type="entry name" value="RmlC-like cupins"/>
    <property type="match status" value="1"/>
</dbReference>
<dbReference type="PANTHER" id="PTHR31189">
    <property type="entry name" value="OS03G0336100 PROTEIN-RELATED"/>
    <property type="match status" value="1"/>
</dbReference>
<feature type="domain" description="Cupin type-1" evidence="3">
    <location>
        <begin position="75"/>
        <end position="227"/>
    </location>
</feature>
<evidence type="ECO:0000256" key="2">
    <source>
        <dbReference type="SAM" id="MobiDB-lite"/>
    </source>
</evidence>
<evidence type="ECO:0000313" key="5">
    <source>
        <dbReference type="Proteomes" id="UP001345219"/>
    </source>
</evidence>
<sequence length="599" mass="68511">MTGTLPTSSALPTLIFIILKGTHLTTPECRNSLTMASFDESSLAVRGRLLGFLCLTLLYSYTVSGKSSAGLTVASVARKDERTVVADTEYGEISAVEVGYGRGGTYNLQFITLEPNSLFLPVLLHADMVLYVHTGSGRLTWVDEDDTKRVDIRCGDVYRLPPGTIFHIQSDLQPEREKLRIHAIFTNTEENYHESAIREYSRVGDILRGFDRRVLQQAFKVPAETIDEILNATRPPAIIHAGATSLPKKQVFWEWEARILKSYLVSGQNFDKNKKKRKTFNMFEADKDFENCNGWSVMVNKKDLRALKHADIGVFMVNLTKGSMMGPHWNPYATEVATVLHGQGMIRVVCASSSKESECKNVRVRLKEGDVFMVQRFHPMAQMSYNNDSFVFMGFSTTPRRNYPQFLAGRSSVLQALGREVLSASFNVPNTTVEKLMETQADSVILECTSCAEEEERLMEEEIERERKEEGEERRKQEEEEAEEGESKEEEQPGRSGRGEEEKRRRQREEEDWRIRRSEEAEREEEEAGRQEEEMERWQTKGEAGGGEESTPTEWEEEGGETEPEDEWEEEEDETEAEAEAEEEWDLQGRRVLRKMKKL</sequence>
<protein>
    <recommendedName>
        <fullName evidence="3">Cupin type-1 domain-containing protein</fullName>
    </recommendedName>
</protein>
<feature type="compositionally biased region" description="Basic and acidic residues" evidence="2">
    <location>
        <begin position="528"/>
        <end position="540"/>
    </location>
</feature>